<feature type="transmembrane region" description="Helical" evidence="8">
    <location>
        <begin position="70"/>
        <end position="89"/>
    </location>
</feature>
<feature type="transmembrane region" description="Helical" evidence="8">
    <location>
        <begin position="472"/>
        <end position="494"/>
    </location>
</feature>
<name>A0ABP6ZAM8_9ACTN</name>
<feature type="transmembrane region" description="Helical" evidence="8">
    <location>
        <begin position="340"/>
        <end position="366"/>
    </location>
</feature>
<evidence type="ECO:0000256" key="7">
    <source>
        <dbReference type="ARBA" id="ARBA00023136"/>
    </source>
</evidence>
<protein>
    <submittedName>
        <fullName evidence="9">Lipid II flippase MurJ</fullName>
    </submittedName>
</protein>
<evidence type="ECO:0000256" key="1">
    <source>
        <dbReference type="ARBA" id="ARBA00004651"/>
    </source>
</evidence>
<keyword evidence="4" id="KW-0133">Cell shape</keyword>
<reference evidence="10" key="1">
    <citation type="journal article" date="2019" name="Int. J. Syst. Evol. Microbiol.">
        <title>The Global Catalogue of Microorganisms (GCM) 10K type strain sequencing project: providing services to taxonomists for standard genome sequencing and annotation.</title>
        <authorList>
            <consortium name="The Broad Institute Genomics Platform"/>
            <consortium name="The Broad Institute Genome Sequencing Center for Infectious Disease"/>
            <person name="Wu L."/>
            <person name="Ma J."/>
        </authorList>
    </citation>
    <scope>NUCLEOTIDE SEQUENCE [LARGE SCALE GENOMIC DNA]</scope>
    <source>
        <strain evidence="10">JCM 16929</strain>
    </source>
</reference>
<gene>
    <name evidence="9" type="ORF">GCM10022236_01390</name>
</gene>
<dbReference type="InterPro" id="IPR051050">
    <property type="entry name" value="Lipid_II_flippase_MurJ/MviN"/>
</dbReference>
<feature type="transmembrane region" description="Helical" evidence="8">
    <location>
        <begin position="378"/>
        <end position="399"/>
    </location>
</feature>
<dbReference type="RefSeq" id="WP_344801144.1">
    <property type="nucleotide sequence ID" value="NZ_BAABAB010000002.1"/>
</dbReference>
<feature type="transmembrane region" description="Helical" evidence="8">
    <location>
        <begin position="145"/>
        <end position="168"/>
    </location>
</feature>
<keyword evidence="6 8" id="KW-1133">Transmembrane helix</keyword>
<accession>A0ABP6ZAM8</accession>
<feature type="transmembrane region" description="Helical" evidence="8">
    <location>
        <begin position="411"/>
        <end position="429"/>
    </location>
</feature>
<feature type="transmembrane region" description="Helical" evidence="8">
    <location>
        <begin position="296"/>
        <end position="319"/>
    </location>
</feature>
<keyword evidence="3 8" id="KW-0812">Transmembrane</keyword>
<dbReference type="PANTHER" id="PTHR47019:SF1">
    <property type="entry name" value="LIPID II FLIPPASE MURJ"/>
    <property type="match status" value="1"/>
</dbReference>
<feature type="transmembrane region" description="Helical" evidence="8">
    <location>
        <begin position="500"/>
        <end position="524"/>
    </location>
</feature>
<dbReference type="InterPro" id="IPR004268">
    <property type="entry name" value="MurJ"/>
</dbReference>
<keyword evidence="10" id="KW-1185">Reference proteome</keyword>
<evidence type="ECO:0000256" key="5">
    <source>
        <dbReference type="ARBA" id="ARBA00022984"/>
    </source>
</evidence>
<comment type="subcellular location">
    <subcellularLocation>
        <location evidence="1">Cell membrane</location>
        <topology evidence="1">Multi-pass membrane protein</topology>
    </subcellularLocation>
</comment>
<evidence type="ECO:0000256" key="8">
    <source>
        <dbReference type="SAM" id="Phobius"/>
    </source>
</evidence>
<evidence type="ECO:0000256" key="4">
    <source>
        <dbReference type="ARBA" id="ARBA00022960"/>
    </source>
</evidence>
<comment type="caution">
    <text evidence="9">The sequence shown here is derived from an EMBL/GenBank/DDBJ whole genome shotgun (WGS) entry which is preliminary data.</text>
</comment>
<dbReference type="PANTHER" id="PTHR47019">
    <property type="entry name" value="LIPID II FLIPPASE MURJ"/>
    <property type="match status" value="1"/>
</dbReference>
<feature type="transmembrane region" description="Helical" evidence="8">
    <location>
        <begin position="175"/>
        <end position="196"/>
    </location>
</feature>
<evidence type="ECO:0000313" key="9">
    <source>
        <dbReference type="EMBL" id="GAA3603360.1"/>
    </source>
</evidence>
<sequence length="550" mass="55515">MSAEDADDGGPRAEAAERVGRTFGGVAAGIAALTLSARVIGFGRSLVFSKTVGDTCLGDAYNAANTLPNVLFEIVAGGVLAGVVVPVIARHVGAGRREESSATVSALLSWTLLVLTVPTLLALAGTRLYAQAFAKPECPSSAATIAALLIMFVPQIWLYGLAVVSAGVLQAHHRFLAAAAAPLVSSLVVIIAYVIFWLTAGSDAGADLTALSRKSLLVLGIGTTLGVLALAATSVIGMAGLDLRLRPRLRFAGDDRSVIIRIAGAGGVGLIIQQISILVVSWAAQQTPDPGALTRYTWANAIYLLPYAVLAAPLLQMIFPRMSAAAEHGDEPVTAILRGAAGPITVLACLGAGLLVATAVPVARVFVLGPGSGDTAALARPIIAFAPAVIGFSLMGLATRTLLARHRARDAGITTGLAWSAVIVLVLAARALPAGWVVTGLAGATSLAMIIGAVTGWLLLARAGVRPGLRRALLVGIGAAAVAGFAVGGAATAFAGVGLVAAVLGSVGTALAATAVFAGLVWVLDRRLLGEVVRVVRPSTASEGRGHGDD</sequence>
<keyword evidence="5" id="KW-0573">Peptidoglycan synthesis</keyword>
<evidence type="ECO:0000313" key="10">
    <source>
        <dbReference type="Proteomes" id="UP001501490"/>
    </source>
</evidence>
<proteinExistence type="predicted"/>
<dbReference type="EMBL" id="BAABAB010000002">
    <property type="protein sequence ID" value="GAA3603360.1"/>
    <property type="molecule type" value="Genomic_DNA"/>
</dbReference>
<evidence type="ECO:0000256" key="3">
    <source>
        <dbReference type="ARBA" id="ARBA00022692"/>
    </source>
</evidence>
<feature type="transmembrane region" description="Helical" evidence="8">
    <location>
        <begin position="101"/>
        <end position="125"/>
    </location>
</feature>
<dbReference type="Pfam" id="PF03023">
    <property type="entry name" value="MurJ"/>
    <property type="match status" value="1"/>
</dbReference>
<feature type="transmembrane region" description="Helical" evidence="8">
    <location>
        <begin position="262"/>
        <end position="284"/>
    </location>
</feature>
<feature type="transmembrane region" description="Helical" evidence="8">
    <location>
        <begin position="216"/>
        <end position="241"/>
    </location>
</feature>
<keyword evidence="2" id="KW-1003">Cell membrane</keyword>
<keyword evidence="7 8" id="KW-0472">Membrane</keyword>
<evidence type="ECO:0000256" key="6">
    <source>
        <dbReference type="ARBA" id="ARBA00022989"/>
    </source>
</evidence>
<evidence type="ECO:0000256" key="2">
    <source>
        <dbReference type="ARBA" id="ARBA00022475"/>
    </source>
</evidence>
<organism evidence="9 10">
    <name type="scientific">Microlunatus ginsengisoli</name>
    <dbReference type="NCBI Taxonomy" id="363863"/>
    <lineage>
        <taxon>Bacteria</taxon>
        <taxon>Bacillati</taxon>
        <taxon>Actinomycetota</taxon>
        <taxon>Actinomycetes</taxon>
        <taxon>Propionibacteriales</taxon>
        <taxon>Propionibacteriaceae</taxon>
        <taxon>Microlunatus</taxon>
    </lineage>
</organism>
<dbReference type="Proteomes" id="UP001501490">
    <property type="component" value="Unassembled WGS sequence"/>
</dbReference>
<feature type="transmembrane region" description="Helical" evidence="8">
    <location>
        <begin position="435"/>
        <end position="460"/>
    </location>
</feature>
<dbReference type="PRINTS" id="PR01806">
    <property type="entry name" value="VIRFACTRMVIN"/>
</dbReference>